<accession>A0A511N169</accession>
<evidence type="ECO:0000256" key="5">
    <source>
        <dbReference type="ARBA" id="ARBA00022833"/>
    </source>
</evidence>
<keyword evidence="8" id="KW-1185">Reference proteome</keyword>
<dbReference type="OrthoDB" id="61573at2"/>
<comment type="cofactor">
    <cofactor evidence="1">
        <name>Zn(2+)</name>
        <dbReference type="ChEBI" id="CHEBI:29105"/>
    </cofactor>
</comment>
<proteinExistence type="predicted"/>
<keyword evidence="5" id="KW-0862">Zinc</keyword>
<comment type="caution">
    <text evidence="7">The sequence shown here is derived from an EMBL/GenBank/DDBJ whole genome shotgun (WGS) entry which is preliminary data.</text>
</comment>
<dbReference type="SUPFAM" id="SSF55486">
    <property type="entry name" value="Metalloproteases ('zincins'), catalytic domain"/>
    <property type="match status" value="2"/>
</dbReference>
<sequence>MMDLPVMISRARIMRSGESVKKHLLALVALMVVACNSTPVVPSASPKETPRLPSHLLEIHFQDTNSDHPTTSAVKVGGGIDKQWLSTLSSGITFQSLSSNSFTVRRTGTRYLTAVYKVTNNTGRTLHNLSFIGVNLDDADGNATNNSTAPTPGSTIFRSVRFFDGSDASARAASLVAGPLYTYDFQNDAAKMAAEGTRFTSTLDVTGFEVAPPAGLTSEVTSRAWVLDGDLPDGASRTLTFSVSYPMASTAAQDPFGFSVMVAYAEDLGLPEPFNIQLTFPQSTLLTPSQKQVFETAARRWEKVILEGSNDFYDFDLGDGRVLNVDDLEITADAVNIDGVGGVLGRAGPEFVRPFSEIPITGIMQFDAADLAQMESEGSLQNVILHEMGHVLGIGTLERWDNLLVHNGGSNCQVATSVKFNGANAMQKYLTLGGSGQVPVEDQFGAGTKCGHWKESVFDHELMTGFVESGPMPLSALTTGALQDLGYVVNHSAADTFQMPSIVKQGLPVTGRELNEILLQPRVLPGH</sequence>
<evidence type="ECO:0000256" key="2">
    <source>
        <dbReference type="ARBA" id="ARBA00022670"/>
    </source>
</evidence>
<keyword evidence="3" id="KW-0479">Metal-binding</keyword>
<dbReference type="Proteomes" id="UP000321306">
    <property type="component" value="Unassembled WGS sequence"/>
</dbReference>
<evidence type="ECO:0000256" key="4">
    <source>
        <dbReference type="ARBA" id="ARBA00022801"/>
    </source>
</evidence>
<dbReference type="InterPro" id="IPR024079">
    <property type="entry name" value="MetalloPept_cat_dom_sf"/>
</dbReference>
<dbReference type="InterPro" id="IPR001577">
    <property type="entry name" value="Peptidase_M8"/>
</dbReference>
<dbReference type="Gene3D" id="3.40.390.10">
    <property type="entry name" value="Collagenase (Catalytic Domain)"/>
    <property type="match status" value="1"/>
</dbReference>
<evidence type="ECO:0000313" key="7">
    <source>
        <dbReference type="EMBL" id="GEM46198.1"/>
    </source>
</evidence>
<evidence type="ECO:0000256" key="1">
    <source>
        <dbReference type="ARBA" id="ARBA00001947"/>
    </source>
</evidence>
<keyword evidence="4" id="KW-0378">Hydrolase</keyword>
<dbReference type="GO" id="GO:0004222">
    <property type="term" value="F:metalloendopeptidase activity"/>
    <property type="evidence" value="ECO:0007669"/>
    <property type="project" value="InterPro"/>
</dbReference>
<dbReference type="GO" id="GO:0016020">
    <property type="term" value="C:membrane"/>
    <property type="evidence" value="ECO:0007669"/>
    <property type="project" value="InterPro"/>
</dbReference>
<keyword evidence="2" id="KW-0645">Protease</keyword>
<evidence type="ECO:0000313" key="8">
    <source>
        <dbReference type="Proteomes" id="UP000321306"/>
    </source>
</evidence>
<dbReference type="Pfam" id="PF01457">
    <property type="entry name" value="Peptidase_M8"/>
    <property type="match status" value="1"/>
</dbReference>
<dbReference type="GO" id="GO:0006508">
    <property type="term" value="P:proteolysis"/>
    <property type="evidence" value="ECO:0007669"/>
    <property type="project" value="UniProtKB-KW"/>
</dbReference>
<dbReference type="GO" id="GO:0046872">
    <property type="term" value="F:metal ion binding"/>
    <property type="evidence" value="ECO:0007669"/>
    <property type="project" value="UniProtKB-KW"/>
</dbReference>
<name>A0A511N169_DEIC1</name>
<dbReference type="GO" id="GO:0007155">
    <property type="term" value="P:cell adhesion"/>
    <property type="evidence" value="ECO:0007669"/>
    <property type="project" value="InterPro"/>
</dbReference>
<reference evidence="7 8" key="1">
    <citation type="submission" date="2019-07" db="EMBL/GenBank/DDBJ databases">
        <title>Whole genome shotgun sequence of Deinococcus cellulosilyticus NBRC 106333.</title>
        <authorList>
            <person name="Hosoyama A."/>
            <person name="Uohara A."/>
            <person name="Ohji S."/>
            <person name="Ichikawa N."/>
        </authorList>
    </citation>
    <scope>NUCLEOTIDE SEQUENCE [LARGE SCALE GENOMIC DNA]</scope>
    <source>
        <strain evidence="7 8">NBRC 106333</strain>
    </source>
</reference>
<dbReference type="EMBL" id="BJXB01000006">
    <property type="protein sequence ID" value="GEM46198.1"/>
    <property type="molecule type" value="Genomic_DNA"/>
</dbReference>
<gene>
    <name evidence="7" type="ORF">DC3_18330</name>
</gene>
<evidence type="ECO:0000256" key="3">
    <source>
        <dbReference type="ARBA" id="ARBA00022723"/>
    </source>
</evidence>
<keyword evidence="6" id="KW-0482">Metalloprotease</keyword>
<protein>
    <submittedName>
        <fullName evidence="7">Uncharacterized protein</fullName>
    </submittedName>
</protein>
<dbReference type="Gene3D" id="3.90.132.10">
    <property type="entry name" value="Leishmanolysin , domain 2"/>
    <property type="match status" value="1"/>
</dbReference>
<dbReference type="AlphaFoldDB" id="A0A511N169"/>
<organism evidence="7 8">
    <name type="scientific">Deinococcus cellulosilyticus (strain DSM 18568 / NBRC 106333 / KACC 11606 / 5516J-15)</name>
    <dbReference type="NCBI Taxonomy" id="1223518"/>
    <lineage>
        <taxon>Bacteria</taxon>
        <taxon>Thermotogati</taxon>
        <taxon>Deinococcota</taxon>
        <taxon>Deinococci</taxon>
        <taxon>Deinococcales</taxon>
        <taxon>Deinococcaceae</taxon>
        <taxon>Deinococcus</taxon>
    </lineage>
</organism>
<evidence type="ECO:0000256" key="6">
    <source>
        <dbReference type="ARBA" id="ARBA00023049"/>
    </source>
</evidence>